<keyword evidence="6" id="KW-0325">Glycoprotein</keyword>
<dbReference type="GO" id="GO:0005576">
    <property type="term" value="C:extracellular region"/>
    <property type="evidence" value="ECO:0007669"/>
    <property type="project" value="UniProtKB-SubCell"/>
</dbReference>
<dbReference type="PANTHER" id="PTHR24254">
    <property type="entry name" value="PROTHROMBIN"/>
    <property type="match status" value="1"/>
</dbReference>
<gene>
    <name evidence="7" type="ORF">ANANG_G00200790</name>
</gene>
<keyword evidence="3" id="KW-0732">Signal</keyword>
<dbReference type="PANTHER" id="PTHR24254:SF9">
    <property type="entry name" value="INACTIVE SERINE PROTEASE PAMR1"/>
    <property type="match status" value="1"/>
</dbReference>
<name>A0A9D3LZM4_ANGAN</name>
<dbReference type="Proteomes" id="UP001044222">
    <property type="component" value="Chromosome 11"/>
</dbReference>
<dbReference type="EMBL" id="JAFIRN010000011">
    <property type="protein sequence ID" value="KAG5839047.1"/>
    <property type="molecule type" value="Genomic_DNA"/>
</dbReference>
<keyword evidence="4" id="KW-0677">Repeat</keyword>
<keyword evidence="2" id="KW-0964">Secreted</keyword>
<reference evidence="7" key="1">
    <citation type="submission" date="2021-01" db="EMBL/GenBank/DDBJ databases">
        <title>A chromosome-scale assembly of European eel, Anguilla anguilla.</title>
        <authorList>
            <person name="Henkel C."/>
            <person name="Jong-Raadsen S.A."/>
            <person name="Dufour S."/>
            <person name="Weltzien F.-A."/>
            <person name="Palstra A.P."/>
            <person name="Pelster B."/>
            <person name="Spaink H.P."/>
            <person name="Van Den Thillart G.E."/>
            <person name="Jansen H."/>
            <person name="Zahm M."/>
            <person name="Klopp C."/>
            <person name="Cedric C."/>
            <person name="Louis A."/>
            <person name="Berthelot C."/>
            <person name="Parey E."/>
            <person name="Roest Crollius H."/>
            <person name="Montfort J."/>
            <person name="Robinson-Rechavi M."/>
            <person name="Bucao C."/>
            <person name="Bouchez O."/>
            <person name="Gislard M."/>
            <person name="Lluch J."/>
            <person name="Milhes M."/>
            <person name="Lampietro C."/>
            <person name="Lopez Roques C."/>
            <person name="Donnadieu C."/>
            <person name="Braasch I."/>
            <person name="Desvignes T."/>
            <person name="Postlethwait J."/>
            <person name="Bobe J."/>
            <person name="Guiguen Y."/>
            <person name="Dirks R."/>
        </authorList>
    </citation>
    <scope>NUCLEOTIDE SEQUENCE</scope>
    <source>
        <strain evidence="7">Tag_6206</strain>
        <tissue evidence="7">Liver</tissue>
    </source>
</reference>
<keyword evidence="8" id="KW-1185">Reference proteome</keyword>
<comment type="subcellular location">
    <subcellularLocation>
        <location evidence="1">Secreted</location>
    </subcellularLocation>
</comment>
<keyword evidence="5" id="KW-1015">Disulfide bond</keyword>
<dbReference type="InterPro" id="IPR051659">
    <property type="entry name" value="Serine_Protease_S1-Domain"/>
</dbReference>
<evidence type="ECO:0000256" key="2">
    <source>
        <dbReference type="ARBA" id="ARBA00022525"/>
    </source>
</evidence>
<evidence type="ECO:0000256" key="4">
    <source>
        <dbReference type="ARBA" id="ARBA00022737"/>
    </source>
</evidence>
<evidence type="ECO:0000256" key="1">
    <source>
        <dbReference type="ARBA" id="ARBA00004613"/>
    </source>
</evidence>
<evidence type="ECO:0000256" key="3">
    <source>
        <dbReference type="ARBA" id="ARBA00022729"/>
    </source>
</evidence>
<sequence>MLSAGRQLVELSGETLALRNLFLILLFIAQTPAWPHDYRLWNANCPGAEWNIMCRGCCEYDQIRCKCPAQGTLVGYSVPCCRNAINECDPCIIHPARLSLSQFPGKKEPVQGGGLLPVRLAVPTEDHSKVFVLGRTTLGSFGDWGRSFAQTL</sequence>
<comment type="caution">
    <text evidence="7">The sequence shown here is derived from an EMBL/GenBank/DDBJ whole genome shotgun (WGS) entry which is preliminary data.</text>
</comment>
<organism evidence="7 8">
    <name type="scientific">Anguilla anguilla</name>
    <name type="common">European freshwater eel</name>
    <name type="synonym">Muraena anguilla</name>
    <dbReference type="NCBI Taxonomy" id="7936"/>
    <lineage>
        <taxon>Eukaryota</taxon>
        <taxon>Metazoa</taxon>
        <taxon>Chordata</taxon>
        <taxon>Craniata</taxon>
        <taxon>Vertebrata</taxon>
        <taxon>Euteleostomi</taxon>
        <taxon>Actinopterygii</taxon>
        <taxon>Neopterygii</taxon>
        <taxon>Teleostei</taxon>
        <taxon>Anguilliformes</taxon>
        <taxon>Anguillidae</taxon>
        <taxon>Anguilla</taxon>
    </lineage>
</organism>
<evidence type="ECO:0000256" key="6">
    <source>
        <dbReference type="ARBA" id="ARBA00023180"/>
    </source>
</evidence>
<protein>
    <submittedName>
        <fullName evidence="7">Uncharacterized protein</fullName>
    </submittedName>
</protein>
<proteinExistence type="predicted"/>
<evidence type="ECO:0000256" key="5">
    <source>
        <dbReference type="ARBA" id="ARBA00023157"/>
    </source>
</evidence>
<evidence type="ECO:0000313" key="7">
    <source>
        <dbReference type="EMBL" id="KAG5839047.1"/>
    </source>
</evidence>
<evidence type="ECO:0000313" key="8">
    <source>
        <dbReference type="Proteomes" id="UP001044222"/>
    </source>
</evidence>
<accession>A0A9D3LZM4</accession>
<dbReference type="AlphaFoldDB" id="A0A9D3LZM4"/>